<protein>
    <recommendedName>
        <fullName evidence="4">Thioredoxin-like fold domain-containing protein</fullName>
    </recommendedName>
</protein>
<keyword evidence="3" id="KW-1185">Reference proteome</keyword>
<dbReference type="Gene3D" id="3.40.30.10">
    <property type="entry name" value="Glutaredoxin"/>
    <property type="match status" value="1"/>
</dbReference>
<reference evidence="2 3" key="1">
    <citation type="submission" date="2018-04" db="EMBL/GenBank/DDBJ databases">
        <authorList>
            <person name="Vogel A."/>
        </authorList>
    </citation>
    <scope>NUCLEOTIDE SEQUENCE [LARGE SCALE GENOMIC DNA]</scope>
</reference>
<sequence>MDNEDFGKSVSEYFGITGDTPQVIAYTGNDDGRKFLLEGELTSINIKSFGEKFLEDNLKPFYKSEPIPEN</sequence>
<evidence type="ECO:0000313" key="3">
    <source>
        <dbReference type="Proteomes" id="UP000595140"/>
    </source>
</evidence>
<dbReference type="PANTHER" id="PTHR18929:SF246">
    <property type="entry name" value="PROTEIN DISULFIDE ISOMERASE-LIKE 1-4"/>
    <property type="match status" value="1"/>
</dbReference>
<comment type="similarity">
    <text evidence="1">Belongs to the protein disulfide isomerase family.</text>
</comment>
<dbReference type="AlphaFoldDB" id="A0A484MJU1"/>
<evidence type="ECO:0000313" key="2">
    <source>
        <dbReference type="EMBL" id="VFQ89110.1"/>
    </source>
</evidence>
<dbReference type="InterPro" id="IPR036249">
    <property type="entry name" value="Thioredoxin-like_sf"/>
</dbReference>
<name>A0A484MJU1_9ASTE</name>
<dbReference type="PANTHER" id="PTHR18929">
    <property type="entry name" value="PROTEIN DISULFIDE ISOMERASE"/>
    <property type="match status" value="1"/>
</dbReference>
<dbReference type="OrthoDB" id="427280at2759"/>
<dbReference type="SUPFAM" id="SSF52833">
    <property type="entry name" value="Thioredoxin-like"/>
    <property type="match status" value="1"/>
</dbReference>
<accession>A0A484MJU1</accession>
<evidence type="ECO:0000256" key="1">
    <source>
        <dbReference type="ARBA" id="ARBA00006347"/>
    </source>
</evidence>
<gene>
    <name evidence="2" type="ORF">CCAM_LOCUS30886</name>
</gene>
<organism evidence="2 3">
    <name type="scientific">Cuscuta campestris</name>
    <dbReference type="NCBI Taxonomy" id="132261"/>
    <lineage>
        <taxon>Eukaryota</taxon>
        <taxon>Viridiplantae</taxon>
        <taxon>Streptophyta</taxon>
        <taxon>Embryophyta</taxon>
        <taxon>Tracheophyta</taxon>
        <taxon>Spermatophyta</taxon>
        <taxon>Magnoliopsida</taxon>
        <taxon>eudicotyledons</taxon>
        <taxon>Gunneridae</taxon>
        <taxon>Pentapetalae</taxon>
        <taxon>asterids</taxon>
        <taxon>lamiids</taxon>
        <taxon>Solanales</taxon>
        <taxon>Convolvulaceae</taxon>
        <taxon>Cuscuteae</taxon>
        <taxon>Cuscuta</taxon>
        <taxon>Cuscuta subgen. Grammica</taxon>
        <taxon>Cuscuta sect. Cleistogrammica</taxon>
    </lineage>
</organism>
<dbReference type="EMBL" id="OOIL02003722">
    <property type="protein sequence ID" value="VFQ89110.1"/>
    <property type="molecule type" value="Genomic_DNA"/>
</dbReference>
<dbReference type="Proteomes" id="UP000595140">
    <property type="component" value="Unassembled WGS sequence"/>
</dbReference>
<dbReference type="GO" id="GO:0003756">
    <property type="term" value="F:protein disulfide isomerase activity"/>
    <property type="evidence" value="ECO:0007669"/>
    <property type="project" value="TreeGrafter"/>
</dbReference>
<dbReference type="GO" id="GO:0034976">
    <property type="term" value="P:response to endoplasmic reticulum stress"/>
    <property type="evidence" value="ECO:0007669"/>
    <property type="project" value="TreeGrafter"/>
</dbReference>
<dbReference type="GO" id="GO:0006457">
    <property type="term" value="P:protein folding"/>
    <property type="evidence" value="ECO:0007669"/>
    <property type="project" value="TreeGrafter"/>
</dbReference>
<proteinExistence type="inferred from homology"/>
<feature type="non-terminal residue" evidence="2">
    <location>
        <position position="70"/>
    </location>
</feature>
<evidence type="ECO:0008006" key="4">
    <source>
        <dbReference type="Google" id="ProtNLM"/>
    </source>
</evidence>
<dbReference type="GO" id="GO:0005783">
    <property type="term" value="C:endoplasmic reticulum"/>
    <property type="evidence" value="ECO:0007669"/>
    <property type="project" value="TreeGrafter"/>
</dbReference>